<keyword evidence="2 6" id="KW-0645">Protease</keyword>
<keyword evidence="7" id="KW-1185">Reference proteome</keyword>
<evidence type="ECO:0000256" key="4">
    <source>
        <dbReference type="ARBA" id="ARBA00022801"/>
    </source>
</evidence>
<dbReference type="EMBL" id="CP080034">
    <property type="protein sequence ID" value="QYC09920.1"/>
    <property type="molecule type" value="Genomic_DNA"/>
</dbReference>
<keyword evidence="3" id="KW-0064">Aspartyl protease</keyword>
<evidence type="ECO:0000256" key="1">
    <source>
        <dbReference type="ARBA" id="ARBA00009136"/>
    </source>
</evidence>
<sequence>MRPPVHDPTPPTASRRDALGLLASTPFLAAAQDQSSPSEEVRLLQNLLTRMGVEVRLEGDSPRLFFIDTGAEASAVSVELAQSLGLPPGPSVNVHGVTAAEITPTVRVARIDIGRQSFTDLTLPVFPRSLLGADGLLGLDLLSRFRLTLDMSARRVTLSQSGSRDAPVLRDAQASYSLRQREVVVTGRRGQSGQLILTRVEADGVDVSAFIDSGAQYSIGNLALMRAVGVSQSNDAARMVRLLGIVGGGVTAQTGTVRSLKVAGRALGPTPLLFADLHAFGVMNLIEQPALLLGGDLLTRFSRISLDYGRNRVTFGGLLRRPAPRPEVRSP</sequence>
<dbReference type="InterPro" id="IPR001995">
    <property type="entry name" value="Peptidase_A2_cat"/>
</dbReference>
<dbReference type="RefSeq" id="WP_219352793.1">
    <property type="nucleotide sequence ID" value="NZ_CP080034.1"/>
</dbReference>
<dbReference type="PANTHER" id="PTHR12917:SF1">
    <property type="entry name" value="AT13091P"/>
    <property type="match status" value="1"/>
</dbReference>
<dbReference type="Proteomes" id="UP000824334">
    <property type="component" value="Chromosome"/>
</dbReference>
<dbReference type="PROSITE" id="PS50175">
    <property type="entry name" value="ASP_PROT_RETROV"/>
    <property type="match status" value="1"/>
</dbReference>
<protein>
    <submittedName>
        <fullName evidence="6">Aspartyl protease family protein</fullName>
    </submittedName>
</protein>
<evidence type="ECO:0000256" key="2">
    <source>
        <dbReference type="ARBA" id="ARBA00022670"/>
    </source>
</evidence>
<dbReference type="PANTHER" id="PTHR12917">
    <property type="entry name" value="ASPARTYL PROTEASE DDI-RELATED"/>
    <property type="match status" value="1"/>
</dbReference>
<dbReference type="GO" id="GO:0006508">
    <property type="term" value="P:proteolysis"/>
    <property type="evidence" value="ECO:0007669"/>
    <property type="project" value="UniProtKB-KW"/>
</dbReference>
<evidence type="ECO:0000256" key="3">
    <source>
        <dbReference type="ARBA" id="ARBA00022750"/>
    </source>
</evidence>
<organism evidence="6 7">
    <name type="scientific">Brevundimonas nasdae</name>
    <dbReference type="NCBI Taxonomy" id="172043"/>
    <lineage>
        <taxon>Bacteria</taxon>
        <taxon>Pseudomonadati</taxon>
        <taxon>Pseudomonadota</taxon>
        <taxon>Alphaproteobacteria</taxon>
        <taxon>Caulobacterales</taxon>
        <taxon>Caulobacteraceae</taxon>
        <taxon>Brevundimonas</taxon>
    </lineage>
</organism>
<accession>A0ABX8TFG5</accession>
<reference evidence="6 7" key="1">
    <citation type="submission" date="2021-07" db="EMBL/GenBank/DDBJ databases">
        <title>Isolation and characterization of bacteria from a gold mining with a capacity of golden bioaccumulation.</title>
        <authorList>
            <person name="Yang X.J."/>
        </authorList>
    </citation>
    <scope>NUCLEOTIDE SEQUENCE [LARGE SCALE GENOMIC DNA]</scope>
    <source>
        <strain evidence="6 7">Au29</strain>
    </source>
</reference>
<comment type="similarity">
    <text evidence="1">Belongs to the DDI1 family.</text>
</comment>
<keyword evidence="4" id="KW-0378">Hydrolase</keyword>
<feature type="domain" description="Peptidase A2" evidence="5">
    <location>
        <begin position="207"/>
        <end position="297"/>
    </location>
</feature>
<proteinExistence type="inferred from homology"/>
<gene>
    <name evidence="6" type="ORF">KWG56_15290</name>
</gene>
<name>A0ABX8TFG5_9CAUL</name>
<evidence type="ECO:0000313" key="7">
    <source>
        <dbReference type="Proteomes" id="UP000824334"/>
    </source>
</evidence>
<dbReference type="GO" id="GO:0008233">
    <property type="term" value="F:peptidase activity"/>
    <property type="evidence" value="ECO:0007669"/>
    <property type="project" value="UniProtKB-KW"/>
</dbReference>
<dbReference type="Pfam" id="PF13650">
    <property type="entry name" value="Asp_protease_2"/>
    <property type="match status" value="2"/>
</dbReference>
<evidence type="ECO:0000313" key="6">
    <source>
        <dbReference type="EMBL" id="QYC09920.1"/>
    </source>
</evidence>
<evidence type="ECO:0000259" key="5">
    <source>
        <dbReference type="PROSITE" id="PS50175"/>
    </source>
</evidence>
<dbReference type="GeneID" id="94376652"/>